<dbReference type="SUPFAM" id="SSF55486">
    <property type="entry name" value="Metalloproteases ('zincins'), catalytic domain"/>
    <property type="match status" value="1"/>
</dbReference>
<organism evidence="13 14">
    <name type="scientific">Tigriopus californicus</name>
    <name type="common">Marine copepod</name>
    <dbReference type="NCBI Taxonomy" id="6832"/>
    <lineage>
        <taxon>Eukaryota</taxon>
        <taxon>Metazoa</taxon>
        <taxon>Ecdysozoa</taxon>
        <taxon>Arthropoda</taxon>
        <taxon>Crustacea</taxon>
        <taxon>Multicrustacea</taxon>
        <taxon>Hexanauplia</taxon>
        <taxon>Copepoda</taxon>
        <taxon>Harpacticoida</taxon>
        <taxon>Harpacticidae</taxon>
        <taxon>Tigriopus</taxon>
    </lineage>
</organism>
<dbReference type="InterPro" id="IPR006026">
    <property type="entry name" value="Peptidase_Metallo"/>
</dbReference>
<evidence type="ECO:0000256" key="7">
    <source>
        <dbReference type="ARBA" id="ARBA00023157"/>
    </source>
</evidence>
<evidence type="ECO:0000259" key="11">
    <source>
        <dbReference type="PROSITE" id="PS01180"/>
    </source>
</evidence>
<dbReference type="GO" id="GO:0008270">
    <property type="term" value="F:zinc ion binding"/>
    <property type="evidence" value="ECO:0007669"/>
    <property type="project" value="UniProtKB-UniRule"/>
</dbReference>
<keyword evidence="6 9" id="KW-0482">Metalloprotease</keyword>
<dbReference type="SUPFAM" id="SSF49854">
    <property type="entry name" value="Spermadhesin, CUB domain"/>
    <property type="match status" value="1"/>
</dbReference>
<keyword evidence="3 9" id="KW-0479">Metal-binding</keyword>
<dbReference type="SMART" id="SM00042">
    <property type="entry name" value="CUB"/>
    <property type="match status" value="1"/>
</dbReference>
<dbReference type="PROSITE" id="PS51864">
    <property type="entry name" value="ASTACIN"/>
    <property type="match status" value="1"/>
</dbReference>
<feature type="binding site" evidence="9">
    <location>
        <position position="148"/>
    </location>
    <ligand>
        <name>Zn(2+)</name>
        <dbReference type="ChEBI" id="CHEBI:29105"/>
        <note>catalytic</note>
    </ligand>
</feature>
<keyword evidence="7" id="KW-1015">Disulfide bond</keyword>
<keyword evidence="1" id="KW-0245">EGF-like domain</keyword>
<keyword evidence="2 9" id="KW-0645">Protease</keyword>
<evidence type="ECO:0000256" key="6">
    <source>
        <dbReference type="ARBA" id="ARBA00023049"/>
    </source>
</evidence>
<dbReference type="CDD" id="cd00041">
    <property type="entry name" value="CUB"/>
    <property type="match status" value="1"/>
</dbReference>
<evidence type="ECO:0000313" key="14">
    <source>
        <dbReference type="Proteomes" id="UP000318571"/>
    </source>
</evidence>
<dbReference type="PRINTS" id="PR00480">
    <property type="entry name" value="ASTACIN"/>
</dbReference>
<evidence type="ECO:0000256" key="5">
    <source>
        <dbReference type="ARBA" id="ARBA00022833"/>
    </source>
</evidence>
<dbReference type="InterPro" id="IPR024079">
    <property type="entry name" value="MetalloPept_cat_dom_sf"/>
</dbReference>
<evidence type="ECO:0000256" key="9">
    <source>
        <dbReference type="PROSITE-ProRule" id="PRU01211"/>
    </source>
</evidence>
<evidence type="ECO:0000256" key="3">
    <source>
        <dbReference type="ARBA" id="ARBA00022723"/>
    </source>
</evidence>
<dbReference type="PANTHER" id="PTHR10127">
    <property type="entry name" value="DISCOIDIN, CUB, EGF, LAMININ , AND ZINC METALLOPROTEASE DOMAIN CONTAINING"/>
    <property type="match status" value="1"/>
</dbReference>
<dbReference type="GO" id="GO:0004222">
    <property type="term" value="F:metalloendopeptidase activity"/>
    <property type="evidence" value="ECO:0007669"/>
    <property type="project" value="UniProtKB-UniRule"/>
</dbReference>
<comment type="caution">
    <text evidence="13">The sequence shown here is derived from an EMBL/GenBank/DDBJ whole genome shotgun (WGS) entry which is preliminary data.</text>
</comment>
<sequence length="538" mass="60097">MNGPFIDSSSSSATAPPLTRTELAIASRSPWTSPPSNAVKLQALDRRVRFRNYFTYVVYRWPNNRIPYSMDYRFTSEERVIIAQAFQHIEENSCVTFSAKTGSDQDFVHLYLGEHMGCFADDHYQAGKGQHIVHLNRPICMYSQVIAHELLHLLGVGHEHQRPDRDDFVRVNWNNIIPDMAYNFFKDIWQEDISHPPELCFGREATTHNVQHARRDNCTNGLVRANLGVGYDYQSIMHYETHFFAINASEPTLISKSADPIKFSAPSMTAKDVQKLQRAYNCNGTSTTGCGGHLHGDSGSIEASAKSDCEWLISVDDGFLVQLEFPDSKIEDCNRSNLTVINANKELGPHLGTFCGQKVPEVISSLGNSLTVVYHGSQSSYFKAKWSKAKAKCCSHVTLIADDPTSILATRYQAFLGSYNLIEENVNGAPHYILQGNPNIWLARFLPLDAYTLAAWTVAHRLVAPPGGTTEGEFYLGGNVQCPHLASVVLFRNATGLIHENSFRILCQKQIPIGSLPGWPFIVNPFYPVLNPIISLIK</sequence>
<dbReference type="InterPro" id="IPR001506">
    <property type="entry name" value="Peptidase_M12A"/>
</dbReference>
<evidence type="ECO:0000256" key="1">
    <source>
        <dbReference type="ARBA" id="ARBA00022536"/>
    </source>
</evidence>
<dbReference type="SMART" id="SM00235">
    <property type="entry name" value="ZnMc"/>
    <property type="match status" value="1"/>
</dbReference>
<keyword evidence="14" id="KW-1185">Reference proteome</keyword>
<feature type="domain" description="CUB" evidence="11">
    <location>
        <begin position="290"/>
        <end position="389"/>
    </location>
</feature>
<feature type="binding site" evidence="9">
    <location>
        <position position="152"/>
    </location>
    <ligand>
        <name>Zn(2+)</name>
        <dbReference type="ChEBI" id="CHEBI:29105"/>
        <note>catalytic</note>
    </ligand>
</feature>
<evidence type="ECO:0000259" key="12">
    <source>
        <dbReference type="PROSITE" id="PS51864"/>
    </source>
</evidence>
<feature type="domain" description="Peptidase M12A" evidence="12">
    <location>
        <begin position="52"/>
        <end position="283"/>
    </location>
</feature>
<dbReference type="AlphaFoldDB" id="A0A553NYS0"/>
<dbReference type="Gene3D" id="2.60.120.290">
    <property type="entry name" value="Spermadhesin, CUB domain"/>
    <property type="match status" value="1"/>
</dbReference>
<gene>
    <name evidence="13" type="ORF">TCAL_06112</name>
</gene>
<accession>A0A553NYS0</accession>
<dbReference type="PANTHER" id="PTHR10127:SF780">
    <property type="entry name" value="METALLOENDOPEPTIDASE"/>
    <property type="match status" value="1"/>
</dbReference>
<dbReference type="EMBL" id="VCGU01000009">
    <property type="protein sequence ID" value="TRY70568.1"/>
    <property type="molecule type" value="Genomic_DNA"/>
</dbReference>
<keyword evidence="5 9" id="KW-0862">Zinc</keyword>
<dbReference type="EC" id="3.4.24.-" evidence="10"/>
<proteinExistence type="predicted"/>
<dbReference type="Pfam" id="PF00431">
    <property type="entry name" value="CUB"/>
    <property type="match status" value="1"/>
</dbReference>
<dbReference type="InterPro" id="IPR035914">
    <property type="entry name" value="Sperma_CUB_dom_sf"/>
</dbReference>
<comment type="cofactor">
    <cofactor evidence="9 10">
        <name>Zn(2+)</name>
        <dbReference type="ChEBI" id="CHEBI:29105"/>
    </cofactor>
    <text evidence="9 10">Binds 1 zinc ion per subunit.</text>
</comment>
<dbReference type="PROSITE" id="PS01180">
    <property type="entry name" value="CUB"/>
    <property type="match status" value="1"/>
</dbReference>
<evidence type="ECO:0000256" key="8">
    <source>
        <dbReference type="PROSITE-ProRule" id="PRU00059"/>
    </source>
</evidence>
<dbReference type="Gene3D" id="3.40.390.10">
    <property type="entry name" value="Collagenase (Catalytic Domain)"/>
    <property type="match status" value="1"/>
</dbReference>
<evidence type="ECO:0000313" key="13">
    <source>
        <dbReference type="EMBL" id="TRY70568.1"/>
    </source>
</evidence>
<name>A0A553NYS0_TIGCA</name>
<feature type="binding site" evidence="9">
    <location>
        <position position="158"/>
    </location>
    <ligand>
        <name>Zn(2+)</name>
        <dbReference type="ChEBI" id="CHEBI:29105"/>
        <note>catalytic</note>
    </ligand>
</feature>
<dbReference type="Pfam" id="PF01400">
    <property type="entry name" value="Astacin"/>
    <property type="match status" value="2"/>
</dbReference>
<evidence type="ECO:0000256" key="10">
    <source>
        <dbReference type="RuleBase" id="RU361183"/>
    </source>
</evidence>
<reference evidence="13 14" key="1">
    <citation type="journal article" date="2018" name="Nat. Ecol. Evol.">
        <title>Genomic signatures of mitonuclear coevolution across populations of Tigriopus californicus.</title>
        <authorList>
            <person name="Barreto F.S."/>
            <person name="Watson E.T."/>
            <person name="Lima T.G."/>
            <person name="Willett C.S."/>
            <person name="Edmands S."/>
            <person name="Li W."/>
            <person name="Burton R.S."/>
        </authorList>
    </citation>
    <scope>NUCLEOTIDE SEQUENCE [LARGE SCALE GENOMIC DNA]</scope>
    <source>
        <strain evidence="13 14">San Diego</strain>
    </source>
</reference>
<dbReference type="InterPro" id="IPR000859">
    <property type="entry name" value="CUB_dom"/>
</dbReference>
<dbReference type="Proteomes" id="UP000318571">
    <property type="component" value="Chromosome 9"/>
</dbReference>
<evidence type="ECO:0000256" key="2">
    <source>
        <dbReference type="ARBA" id="ARBA00022670"/>
    </source>
</evidence>
<feature type="active site" evidence="9">
    <location>
        <position position="149"/>
    </location>
</feature>
<dbReference type="STRING" id="6832.A0A553NYS0"/>
<protein>
    <recommendedName>
        <fullName evidence="10">Metalloendopeptidase</fullName>
        <ecNumber evidence="10">3.4.24.-</ecNumber>
    </recommendedName>
</protein>
<evidence type="ECO:0000256" key="4">
    <source>
        <dbReference type="ARBA" id="ARBA00022801"/>
    </source>
</evidence>
<keyword evidence="4 9" id="KW-0378">Hydrolase</keyword>
<comment type="caution">
    <text evidence="8">Lacks conserved residue(s) required for the propagation of feature annotation.</text>
</comment>
<dbReference type="GO" id="GO:0006508">
    <property type="term" value="P:proteolysis"/>
    <property type="evidence" value="ECO:0007669"/>
    <property type="project" value="UniProtKB-KW"/>
</dbReference>